<dbReference type="Gene3D" id="1.10.100.10">
    <property type="entry name" value="Insulin-like"/>
    <property type="match status" value="1"/>
</dbReference>
<dbReference type="EMBL" id="JAIZAY010000012">
    <property type="protein sequence ID" value="KAJ8031799.1"/>
    <property type="molecule type" value="Genomic_DNA"/>
</dbReference>
<feature type="compositionally biased region" description="Basic and acidic residues" evidence="6">
    <location>
        <begin position="313"/>
        <end position="348"/>
    </location>
</feature>
<feature type="compositionally biased region" description="Polar residues" evidence="6">
    <location>
        <begin position="217"/>
        <end position="238"/>
    </location>
</feature>
<accession>A0A9Q1H391</accession>
<feature type="compositionally biased region" description="Polar residues" evidence="6">
    <location>
        <begin position="193"/>
        <end position="209"/>
    </location>
</feature>
<dbReference type="PANTHER" id="PTHR13647">
    <property type="entry name" value="INSULIN-LIKE PEPTIDE 2-RELATED"/>
    <property type="match status" value="1"/>
</dbReference>
<keyword evidence="4" id="KW-1015">Disulfide bond</keyword>
<protein>
    <submittedName>
        <fullName evidence="8">Insulin-like peptide</fullName>
    </submittedName>
</protein>
<evidence type="ECO:0000256" key="6">
    <source>
        <dbReference type="SAM" id="MobiDB-lite"/>
    </source>
</evidence>
<evidence type="ECO:0000313" key="8">
    <source>
        <dbReference type="EMBL" id="KAJ8031799.1"/>
    </source>
</evidence>
<evidence type="ECO:0000256" key="1">
    <source>
        <dbReference type="ARBA" id="ARBA00009034"/>
    </source>
</evidence>
<feature type="compositionally biased region" description="Basic residues" evidence="6">
    <location>
        <begin position="246"/>
        <end position="287"/>
    </location>
</feature>
<gene>
    <name evidence="8" type="ORF">HOLleu_25113</name>
</gene>
<evidence type="ECO:0000259" key="7">
    <source>
        <dbReference type="SMART" id="SM00078"/>
    </source>
</evidence>
<dbReference type="InterPro" id="IPR022352">
    <property type="entry name" value="Ins/IGF/rlx"/>
</dbReference>
<evidence type="ECO:0000256" key="5">
    <source>
        <dbReference type="RuleBase" id="RU000406"/>
    </source>
</evidence>
<feature type="region of interest" description="Disordered" evidence="6">
    <location>
        <begin position="116"/>
        <end position="349"/>
    </location>
</feature>
<comment type="similarity">
    <text evidence="1 5">Belongs to the insulin family.</text>
</comment>
<evidence type="ECO:0000313" key="9">
    <source>
        <dbReference type="Proteomes" id="UP001152320"/>
    </source>
</evidence>
<dbReference type="GO" id="GO:0005576">
    <property type="term" value="C:extracellular region"/>
    <property type="evidence" value="ECO:0007669"/>
    <property type="project" value="UniProtKB-SubCell"/>
</dbReference>
<dbReference type="PANTHER" id="PTHR13647:SF4">
    <property type="entry name" value="INSULIN-LIKE PEPTIDE 1-RELATED"/>
    <property type="match status" value="1"/>
</dbReference>
<comment type="caution">
    <text evidence="8">The sequence shown here is derived from an EMBL/GenBank/DDBJ whole genome shotgun (WGS) entry which is preliminary data.</text>
</comment>
<dbReference type="GO" id="GO:0005179">
    <property type="term" value="F:hormone activity"/>
    <property type="evidence" value="ECO:0007669"/>
    <property type="project" value="InterPro"/>
</dbReference>
<dbReference type="Proteomes" id="UP001152320">
    <property type="component" value="Chromosome 12"/>
</dbReference>
<dbReference type="Pfam" id="PF00049">
    <property type="entry name" value="Insulin"/>
    <property type="match status" value="1"/>
</dbReference>
<keyword evidence="3" id="KW-0732">Signal</keyword>
<feature type="compositionally biased region" description="Polar residues" evidence="6">
    <location>
        <begin position="170"/>
        <end position="185"/>
    </location>
</feature>
<reference evidence="8" key="1">
    <citation type="submission" date="2021-10" db="EMBL/GenBank/DDBJ databases">
        <title>Tropical sea cucumber genome reveals ecological adaptation and Cuvierian tubules defense mechanism.</title>
        <authorList>
            <person name="Chen T."/>
        </authorList>
    </citation>
    <scope>NUCLEOTIDE SEQUENCE</scope>
    <source>
        <strain evidence="8">Nanhai2018</strain>
        <tissue evidence="8">Muscle</tissue>
    </source>
</reference>
<keyword evidence="5" id="KW-0964">Secreted</keyword>
<dbReference type="OrthoDB" id="10019596at2759"/>
<keyword evidence="2" id="KW-0165">Cleavage on pair of basic residues</keyword>
<sequence length="372" mass="42061">MDFKALLCYINIYTLYLLHPIMASQRYCGTSLADALKIICADRGYYDQHHTMHGAFQAIIPRETASSFLSTNTENRPRRLRRRTGQIVTECCINQCTRGVLETYCNPRVTIEPTRPAVTSLSPLNPRSQEPTGVKPQESPEEVPQENPRDSYPMGDNVVREDYEPPTNGGALTSGQPTPTENRISSGLREHSNTSIEQIPARTGNNSRVVTEGVNLTEGSEQSSLQDENSESETPTRSSDGERLRTRPSRPSRPRKPRPPRPPKRGRKGSKERKDRKKDKKKTKHKNDRGQRTNVKKQKSGERGSANPNPTRGGDREPTDTEQSRNRGKVNESQRPAERQQNNEEIDKLKKKITFIREALREVIIEPDSQIG</sequence>
<name>A0A9Q1H391_HOLLE</name>
<proteinExistence type="inferred from homology"/>
<evidence type="ECO:0000256" key="2">
    <source>
        <dbReference type="ARBA" id="ARBA00022685"/>
    </source>
</evidence>
<evidence type="ECO:0000256" key="4">
    <source>
        <dbReference type="ARBA" id="ARBA00023157"/>
    </source>
</evidence>
<evidence type="ECO:0000256" key="3">
    <source>
        <dbReference type="ARBA" id="ARBA00022729"/>
    </source>
</evidence>
<dbReference type="InterPro" id="IPR016179">
    <property type="entry name" value="Insulin-like"/>
</dbReference>
<feature type="compositionally biased region" description="Polar residues" evidence="6">
    <location>
        <begin position="117"/>
        <end position="131"/>
    </location>
</feature>
<keyword evidence="9" id="KW-1185">Reference proteome</keyword>
<dbReference type="PRINTS" id="PR00276">
    <property type="entry name" value="INSULINFAMLY"/>
</dbReference>
<dbReference type="SMART" id="SM00078">
    <property type="entry name" value="IlGF"/>
    <property type="match status" value="1"/>
</dbReference>
<feature type="domain" description="Insulin-like" evidence="7">
    <location>
        <begin position="25"/>
        <end position="105"/>
    </location>
</feature>
<dbReference type="AlphaFoldDB" id="A0A9Q1H391"/>
<dbReference type="InterPro" id="IPR022353">
    <property type="entry name" value="Insulin_CS"/>
</dbReference>
<dbReference type="InterPro" id="IPR036438">
    <property type="entry name" value="Insulin-like_sf"/>
</dbReference>
<organism evidence="8 9">
    <name type="scientific">Holothuria leucospilota</name>
    <name type="common">Black long sea cucumber</name>
    <name type="synonym">Mertensiothuria leucospilota</name>
    <dbReference type="NCBI Taxonomy" id="206669"/>
    <lineage>
        <taxon>Eukaryota</taxon>
        <taxon>Metazoa</taxon>
        <taxon>Echinodermata</taxon>
        <taxon>Eleutherozoa</taxon>
        <taxon>Echinozoa</taxon>
        <taxon>Holothuroidea</taxon>
        <taxon>Aspidochirotacea</taxon>
        <taxon>Aspidochirotida</taxon>
        <taxon>Holothuriidae</taxon>
        <taxon>Holothuria</taxon>
    </lineage>
</organism>
<dbReference type="PROSITE" id="PS00262">
    <property type="entry name" value="INSULIN"/>
    <property type="match status" value="1"/>
</dbReference>
<comment type="subcellular location">
    <subcellularLocation>
        <location evidence="5">Secreted</location>
    </subcellularLocation>
</comment>
<dbReference type="SUPFAM" id="SSF56994">
    <property type="entry name" value="Insulin-like"/>
    <property type="match status" value="1"/>
</dbReference>